<dbReference type="PANTHER" id="PTHR31569:SF4">
    <property type="entry name" value="SWIM-TYPE DOMAIN-CONTAINING PROTEIN"/>
    <property type="match status" value="1"/>
</dbReference>
<dbReference type="PANTHER" id="PTHR31569">
    <property type="entry name" value="SWIM-TYPE DOMAIN-CONTAINING PROTEIN"/>
    <property type="match status" value="1"/>
</dbReference>
<dbReference type="Proteomes" id="UP000504606">
    <property type="component" value="Unplaced"/>
</dbReference>
<dbReference type="InterPro" id="IPR007527">
    <property type="entry name" value="Znf_SWIM"/>
</dbReference>
<sequence>MDEMDLEGEADEVGVDDGPAPLKVGATYKTYKAFETALEAYQKKHSVVLVNYSSKLAEKHNLDHKDKVDLSLKYHHLVVVCKHFGKKRKNPKATNQRPNQKTFKVDCKCKLYLKATEEQVLIVDTFNEEHTNHPVDQKLFPMYPERRRLDEDERHKVEEMLGAKAKAMLVQATLKKFTTPQDIANVRTRLRLQTNKKFKSNMDHLYAVLTEISESGGTVIIGEERGDDNDEEEEDEDDSDETNNDRRNTDRKKKILFIFFQTAEMAKNFQEYPEVVGMDTTYCVNANNMPLVVFRVTDRYGKGKAAGYCIVANEKLDIMKESVMAFKEANSDHIQEVQTILVDKDYNEITVVKEILPWVHIHLCSVHVLGTFKKATKEETQKEELREILQKMVYSMTEERYKELCDSLPSVASETFLDYFNDNWANYGASWACYDRLNSLNLGQRTNNAVESHNQKIKTIVSRRNSLPELIKALLILQVSCDNVTNYNDFLGLMKMSYRTDTTDPNIKLMLNSATPFAAECMRVEYQEGLRRVKLPDNVNYKNWQPTLKDCPCPIFKERRLPCRHMFCFRVQKDVTVFSSVDVPSRWQTVSEDNFRTRQEDMPTSYIPDGILRTEVLKTGGKPLNQRERYKEASDLALEAAKAVAYCAGKQYASRMKCLDDIIQIWLRGKEAVVLEAGKGNNGIVVIDVVEQDTQEVDSSAIDDVRNKDTQPGNGVDHSTSDVRNEDAQQANEENCSSTDDMSRNDNITTIPENDTCRSDANPTSDDLRNISTTALTQKVVGASNKYTPLTAKQMRKLKVQEGNKVRGRPKGQVLTRIGLKKKVVKKVECDVCKEKGVWRKSTLRISGGTNDFFLCPGCRDEFMDEMLPSAEEEEREDDPDNLIDDMLPSAEEEEREDDPDNLINESSHSEDEGIIASQRIPSASNCNEVIVLSSDDEYTPSPPENRQIKIEFDATRDSAPHQDTPTLEDTLAMPGNPSMLDTPAVQEIQAAQEFPSGVRQFYIPKCSCGTICERKTCRSGPNLGREYFLCPDESCSNKKFRWVNTLSNVSPSKTLSPIVPPEQRKFVTQRKRGNIYFVFIRCVFSSTFS</sequence>
<evidence type="ECO:0000256" key="3">
    <source>
        <dbReference type="ARBA" id="ARBA00022833"/>
    </source>
</evidence>
<dbReference type="AlphaFoldDB" id="A0A9C6XTW4"/>
<feature type="compositionally biased region" description="Acidic residues" evidence="5">
    <location>
        <begin position="225"/>
        <end position="242"/>
    </location>
</feature>
<feature type="region of interest" description="Disordered" evidence="5">
    <location>
        <begin position="218"/>
        <end position="247"/>
    </location>
</feature>
<feature type="region of interest" description="Disordered" evidence="5">
    <location>
        <begin position="891"/>
        <end position="920"/>
    </location>
</feature>
<gene>
    <name evidence="9" type="primary">LOC113218091</name>
</gene>
<protein>
    <submittedName>
        <fullName evidence="9">Uncharacterized protein LOC113218091 isoform X2</fullName>
    </submittedName>
</protein>
<evidence type="ECO:0000256" key="1">
    <source>
        <dbReference type="ARBA" id="ARBA00022723"/>
    </source>
</evidence>
<keyword evidence="2 4" id="KW-0863">Zinc-finger</keyword>
<feature type="compositionally biased region" description="Polar residues" evidence="5">
    <location>
        <begin position="728"/>
        <end position="769"/>
    </location>
</feature>
<keyword evidence="8" id="KW-1185">Reference proteome</keyword>
<dbReference type="Pfam" id="PF06839">
    <property type="entry name" value="Zn_ribbon_GRF"/>
    <property type="match status" value="1"/>
</dbReference>
<reference evidence="9" key="1">
    <citation type="submission" date="2025-08" db="UniProtKB">
        <authorList>
            <consortium name="RefSeq"/>
        </authorList>
    </citation>
    <scope>IDENTIFICATION</scope>
    <source>
        <tissue evidence="9">Whole organism</tissue>
    </source>
</reference>
<dbReference type="Pfam" id="PF21599">
    <property type="entry name" value="ZSWIM3_N"/>
    <property type="match status" value="1"/>
</dbReference>
<keyword evidence="1" id="KW-0479">Metal-binding</keyword>
<evidence type="ECO:0000313" key="9">
    <source>
        <dbReference type="RefSeq" id="XP_052130875.1"/>
    </source>
</evidence>
<feature type="compositionally biased region" description="Acidic residues" evidence="5">
    <location>
        <begin position="891"/>
        <end position="901"/>
    </location>
</feature>
<dbReference type="Pfam" id="PF21056">
    <property type="entry name" value="ZSWIM1-3_RNaseH-like"/>
    <property type="match status" value="1"/>
</dbReference>
<evidence type="ECO:0000313" key="8">
    <source>
        <dbReference type="Proteomes" id="UP000504606"/>
    </source>
</evidence>
<dbReference type="InterPro" id="IPR010666">
    <property type="entry name" value="Znf_GRF"/>
</dbReference>
<proteinExistence type="predicted"/>
<dbReference type="RefSeq" id="XP_052130875.1">
    <property type="nucleotide sequence ID" value="XM_052274915.1"/>
</dbReference>
<evidence type="ECO:0000259" key="7">
    <source>
        <dbReference type="PROSITE" id="PS51999"/>
    </source>
</evidence>
<dbReference type="InterPro" id="IPR048325">
    <property type="entry name" value="ZSWIM3_N"/>
</dbReference>
<name>A0A9C6XTW4_FRAOC</name>
<dbReference type="InterPro" id="IPR052579">
    <property type="entry name" value="Zinc_finger_SWIM"/>
</dbReference>
<evidence type="ECO:0000256" key="4">
    <source>
        <dbReference type="PROSITE-ProRule" id="PRU00325"/>
    </source>
</evidence>
<dbReference type="GO" id="GO:0008270">
    <property type="term" value="F:zinc ion binding"/>
    <property type="evidence" value="ECO:0007669"/>
    <property type="project" value="UniProtKB-KW"/>
</dbReference>
<accession>A0A9C6XTW4</accession>
<dbReference type="PROSITE" id="PS50966">
    <property type="entry name" value="ZF_SWIM"/>
    <property type="match status" value="1"/>
</dbReference>
<keyword evidence="3" id="KW-0862">Zinc</keyword>
<dbReference type="PROSITE" id="PS51999">
    <property type="entry name" value="ZF_GRF"/>
    <property type="match status" value="1"/>
</dbReference>
<feature type="region of interest" description="Disordered" evidence="5">
    <location>
        <begin position="699"/>
        <end position="769"/>
    </location>
</feature>
<feature type="domain" description="SWIM-type" evidence="6">
    <location>
        <begin position="531"/>
        <end position="574"/>
    </location>
</feature>
<organism evidence="8 9">
    <name type="scientific">Frankliniella occidentalis</name>
    <name type="common">Western flower thrips</name>
    <name type="synonym">Euthrips occidentalis</name>
    <dbReference type="NCBI Taxonomy" id="133901"/>
    <lineage>
        <taxon>Eukaryota</taxon>
        <taxon>Metazoa</taxon>
        <taxon>Ecdysozoa</taxon>
        <taxon>Arthropoda</taxon>
        <taxon>Hexapoda</taxon>
        <taxon>Insecta</taxon>
        <taxon>Pterygota</taxon>
        <taxon>Neoptera</taxon>
        <taxon>Paraneoptera</taxon>
        <taxon>Thysanoptera</taxon>
        <taxon>Terebrantia</taxon>
        <taxon>Thripoidea</taxon>
        <taxon>Thripidae</taxon>
        <taxon>Frankliniella</taxon>
    </lineage>
</organism>
<evidence type="ECO:0000256" key="5">
    <source>
        <dbReference type="SAM" id="MobiDB-lite"/>
    </source>
</evidence>
<evidence type="ECO:0000256" key="2">
    <source>
        <dbReference type="ARBA" id="ARBA00022771"/>
    </source>
</evidence>
<dbReference type="GeneID" id="113218091"/>
<feature type="domain" description="GRF-type" evidence="7">
    <location>
        <begin position="1007"/>
        <end position="1047"/>
    </location>
</feature>
<dbReference type="InterPro" id="IPR048324">
    <property type="entry name" value="ZSWIM1-3_RNaseH-like"/>
</dbReference>
<evidence type="ECO:0000259" key="6">
    <source>
        <dbReference type="PROSITE" id="PS50966"/>
    </source>
</evidence>